<comment type="subunit">
    <text evidence="2 10">Heterodimer of HisH and HisF.</text>
</comment>
<evidence type="ECO:0000256" key="6">
    <source>
        <dbReference type="ARBA" id="ARBA00023102"/>
    </source>
</evidence>
<proteinExistence type="inferred from homology"/>
<evidence type="ECO:0000256" key="7">
    <source>
        <dbReference type="ARBA" id="ARBA00023239"/>
    </source>
</evidence>
<keyword evidence="7 10" id="KW-0456">Lyase</keyword>
<dbReference type="InterPro" id="IPR010139">
    <property type="entry name" value="Imidazole-glycPsynth_HisH"/>
</dbReference>
<dbReference type="EC" id="4.3.2.10" evidence="10"/>
<comment type="subcellular location">
    <subcellularLocation>
        <location evidence="10">Cytoplasm</location>
    </subcellularLocation>
</comment>
<evidence type="ECO:0000313" key="14">
    <source>
        <dbReference type="Proteomes" id="UP000823982"/>
    </source>
</evidence>
<dbReference type="GO" id="GO:0005737">
    <property type="term" value="C:cytoplasm"/>
    <property type="evidence" value="ECO:0007669"/>
    <property type="project" value="UniProtKB-SubCell"/>
</dbReference>
<dbReference type="SUPFAM" id="SSF52317">
    <property type="entry name" value="Class I glutamine amidotransferase-like"/>
    <property type="match status" value="1"/>
</dbReference>
<evidence type="ECO:0000256" key="5">
    <source>
        <dbReference type="ARBA" id="ARBA00022962"/>
    </source>
</evidence>
<protein>
    <recommendedName>
        <fullName evidence="10">Imidazole glycerol phosphate synthase subunit HisH</fullName>
        <ecNumber evidence="10">4.3.2.10</ecNumber>
    </recommendedName>
    <alternativeName>
        <fullName evidence="10">IGP synthase glutaminase subunit</fullName>
        <ecNumber evidence="10">3.5.1.2</ecNumber>
    </alternativeName>
    <alternativeName>
        <fullName evidence="10">IGP synthase subunit HisH</fullName>
    </alternativeName>
    <alternativeName>
        <fullName evidence="10">ImGP synthase subunit HisH</fullName>
        <shortName evidence="10">IGPS subunit HisH</shortName>
    </alternativeName>
</protein>
<evidence type="ECO:0000256" key="8">
    <source>
        <dbReference type="ARBA" id="ARBA00047838"/>
    </source>
</evidence>
<dbReference type="GO" id="GO:0004359">
    <property type="term" value="F:glutaminase activity"/>
    <property type="evidence" value="ECO:0007669"/>
    <property type="project" value="UniProtKB-EC"/>
</dbReference>
<accession>A0A9D1EM16</accession>
<dbReference type="InterPro" id="IPR029062">
    <property type="entry name" value="Class_I_gatase-like"/>
</dbReference>
<dbReference type="Pfam" id="PF00117">
    <property type="entry name" value="GATase"/>
    <property type="match status" value="1"/>
</dbReference>
<dbReference type="GO" id="GO:0000107">
    <property type="term" value="F:imidazoleglycerol-phosphate synthase activity"/>
    <property type="evidence" value="ECO:0007669"/>
    <property type="project" value="UniProtKB-UniRule"/>
</dbReference>
<dbReference type="PANTHER" id="PTHR42701:SF1">
    <property type="entry name" value="IMIDAZOLE GLYCEROL PHOSPHATE SYNTHASE SUBUNIT HISH"/>
    <property type="match status" value="1"/>
</dbReference>
<dbReference type="EMBL" id="DVIR01000006">
    <property type="protein sequence ID" value="HIS23933.1"/>
    <property type="molecule type" value="Genomic_DNA"/>
</dbReference>
<dbReference type="InterPro" id="IPR017926">
    <property type="entry name" value="GATASE"/>
</dbReference>
<keyword evidence="6 10" id="KW-0368">Histidine biosynthesis</keyword>
<sequence length="209" mass="22863">MIAIIDYGVGNLFSLRASLERIGAEAAVTSDPELIRHSDRIILPGVGAFADAAKKLFDSGLASLIKEQAKIKPLLGICLGMQLLFERSYEFGCHKGLGLIKGEVRPLSEVLPEHLKIPQMGWNSLTITKPQCPIFKYSSQGDYVYFVHSYYGTDCSDSLCAYTEYGVPVTAAVWHENVYGCQFHPEKSGDTGLKILKAFSNTLPQGALS</sequence>
<dbReference type="HAMAP" id="MF_00278">
    <property type="entry name" value="HisH"/>
    <property type="match status" value="1"/>
</dbReference>
<feature type="active site" description="Nucleophile" evidence="10 11">
    <location>
        <position position="78"/>
    </location>
</feature>
<dbReference type="GO" id="GO:0000105">
    <property type="term" value="P:L-histidine biosynthetic process"/>
    <property type="evidence" value="ECO:0007669"/>
    <property type="project" value="UniProtKB-UniRule"/>
</dbReference>
<reference evidence="13" key="1">
    <citation type="submission" date="2020-10" db="EMBL/GenBank/DDBJ databases">
        <authorList>
            <person name="Gilroy R."/>
        </authorList>
    </citation>
    <scope>NUCLEOTIDE SEQUENCE</scope>
    <source>
        <strain evidence="13">CHK157-1446</strain>
    </source>
</reference>
<evidence type="ECO:0000256" key="11">
    <source>
        <dbReference type="PIRSR" id="PIRSR000495-1"/>
    </source>
</evidence>
<reference evidence="13" key="2">
    <citation type="journal article" date="2021" name="PeerJ">
        <title>Extensive microbial diversity within the chicken gut microbiome revealed by metagenomics and culture.</title>
        <authorList>
            <person name="Gilroy R."/>
            <person name="Ravi A."/>
            <person name="Getino M."/>
            <person name="Pursley I."/>
            <person name="Horton D.L."/>
            <person name="Alikhan N.F."/>
            <person name="Baker D."/>
            <person name="Gharbi K."/>
            <person name="Hall N."/>
            <person name="Watson M."/>
            <person name="Adriaenssens E.M."/>
            <person name="Foster-Nyarko E."/>
            <person name="Jarju S."/>
            <person name="Secka A."/>
            <person name="Antonio M."/>
            <person name="Oren A."/>
            <person name="Chaudhuri R.R."/>
            <person name="La Ragione R."/>
            <person name="Hildebrand F."/>
            <person name="Pallen M.J."/>
        </authorList>
    </citation>
    <scope>NUCLEOTIDE SEQUENCE</scope>
    <source>
        <strain evidence="13">CHK157-1446</strain>
    </source>
</reference>
<dbReference type="EC" id="3.5.1.2" evidence="10"/>
<dbReference type="Proteomes" id="UP000823982">
    <property type="component" value="Unassembled WGS sequence"/>
</dbReference>
<feature type="domain" description="Glutamine amidotransferase" evidence="12">
    <location>
        <begin position="4"/>
        <end position="198"/>
    </location>
</feature>
<feature type="active site" evidence="10 11">
    <location>
        <position position="184"/>
    </location>
</feature>
<comment type="caution">
    <text evidence="13">The sequence shown here is derived from an EMBL/GenBank/DDBJ whole genome shotgun (WGS) entry which is preliminary data.</text>
</comment>
<evidence type="ECO:0000256" key="1">
    <source>
        <dbReference type="ARBA" id="ARBA00005091"/>
    </source>
</evidence>
<dbReference type="GO" id="GO:0016829">
    <property type="term" value="F:lyase activity"/>
    <property type="evidence" value="ECO:0007669"/>
    <property type="project" value="UniProtKB-KW"/>
</dbReference>
<feature type="active site" evidence="10 11">
    <location>
        <position position="186"/>
    </location>
</feature>
<evidence type="ECO:0000256" key="2">
    <source>
        <dbReference type="ARBA" id="ARBA00011152"/>
    </source>
</evidence>
<organism evidence="13 14">
    <name type="scientific">Candidatus Faeciplasma gallinarum</name>
    <dbReference type="NCBI Taxonomy" id="2840799"/>
    <lineage>
        <taxon>Bacteria</taxon>
        <taxon>Bacillati</taxon>
        <taxon>Bacillota</taxon>
        <taxon>Clostridia</taxon>
        <taxon>Eubacteriales</taxon>
        <taxon>Oscillospiraceae</taxon>
        <taxon>Oscillospiraceae incertae sedis</taxon>
        <taxon>Candidatus Faeciplasma</taxon>
    </lineage>
</organism>
<keyword evidence="5 10" id="KW-0315">Glutamine amidotransferase</keyword>
<evidence type="ECO:0000313" key="13">
    <source>
        <dbReference type="EMBL" id="HIS23933.1"/>
    </source>
</evidence>
<evidence type="ECO:0000256" key="9">
    <source>
        <dbReference type="ARBA" id="ARBA00049534"/>
    </source>
</evidence>
<comment type="catalytic activity">
    <reaction evidence="8 10">
        <text>5-[(5-phospho-1-deoxy-D-ribulos-1-ylimino)methylamino]-1-(5-phospho-beta-D-ribosyl)imidazole-4-carboxamide + L-glutamine = D-erythro-1-(imidazol-4-yl)glycerol 3-phosphate + 5-amino-1-(5-phospho-beta-D-ribosyl)imidazole-4-carboxamide + L-glutamate + H(+)</text>
        <dbReference type="Rhea" id="RHEA:24793"/>
        <dbReference type="ChEBI" id="CHEBI:15378"/>
        <dbReference type="ChEBI" id="CHEBI:29985"/>
        <dbReference type="ChEBI" id="CHEBI:58278"/>
        <dbReference type="ChEBI" id="CHEBI:58359"/>
        <dbReference type="ChEBI" id="CHEBI:58475"/>
        <dbReference type="ChEBI" id="CHEBI:58525"/>
        <dbReference type="EC" id="4.3.2.10"/>
    </reaction>
</comment>
<evidence type="ECO:0000256" key="3">
    <source>
        <dbReference type="ARBA" id="ARBA00022605"/>
    </source>
</evidence>
<keyword evidence="10" id="KW-0963">Cytoplasm</keyword>
<gene>
    <name evidence="10 13" type="primary">hisH</name>
    <name evidence="13" type="ORF">IAD01_00790</name>
</gene>
<evidence type="ECO:0000256" key="4">
    <source>
        <dbReference type="ARBA" id="ARBA00022801"/>
    </source>
</evidence>
<dbReference type="NCBIfam" id="TIGR01855">
    <property type="entry name" value="IMP_synth_hisH"/>
    <property type="match status" value="1"/>
</dbReference>
<dbReference type="AlphaFoldDB" id="A0A9D1EM16"/>
<dbReference type="PIRSF" id="PIRSF000495">
    <property type="entry name" value="Amidotransf_hisH"/>
    <property type="match status" value="1"/>
</dbReference>
<dbReference type="PANTHER" id="PTHR42701">
    <property type="entry name" value="IMIDAZOLE GLYCEROL PHOSPHATE SYNTHASE SUBUNIT HISH"/>
    <property type="match status" value="1"/>
</dbReference>
<dbReference type="PROSITE" id="PS51273">
    <property type="entry name" value="GATASE_TYPE_1"/>
    <property type="match status" value="1"/>
</dbReference>
<name>A0A9D1EM16_9FIRM</name>
<keyword evidence="3 10" id="KW-0028">Amino-acid biosynthesis</keyword>
<evidence type="ECO:0000259" key="12">
    <source>
        <dbReference type="Pfam" id="PF00117"/>
    </source>
</evidence>
<keyword evidence="4 10" id="KW-0378">Hydrolase</keyword>
<evidence type="ECO:0000256" key="10">
    <source>
        <dbReference type="HAMAP-Rule" id="MF_00278"/>
    </source>
</evidence>
<comment type="pathway">
    <text evidence="1 10">Amino-acid biosynthesis; L-histidine biosynthesis; L-histidine from 5-phospho-alpha-D-ribose 1-diphosphate: step 5/9.</text>
</comment>
<dbReference type="Gene3D" id="3.40.50.880">
    <property type="match status" value="1"/>
</dbReference>
<dbReference type="CDD" id="cd01748">
    <property type="entry name" value="GATase1_IGP_Synthase"/>
    <property type="match status" value="1"/>
</dbReference>
<comment type="catalytic activity">
    <reaction evidence="9 10">
        <text>L-glutamine + H2O = L-glutamate + NH4(+)</text>
        <dbReference type="Rhea" id="RHEA:15889"/>
        <dbReference type="ChEBI" id="CHEBI:15377"/>
        <dbReference type="ChEBI" id="CHEBI:28938"/>
        <dbReference type="ChEBI" id="CHEBI:29985"/>
        <dbReference type="ChEBI" id="CHEBI:58359"/>
        <dbReference type="EC" id="3.5.1.2"/>
    </reaction>
</comment>
<comment type="function">
    <text evidence="10">IGPS catalyzes the conversion of PRFAR and glutamine to IGP, AICAR and glutamate. The HisH subunit catalyzes the hydrolysis of glutamine to glutamate and ammonia as part of the synthesis of IGP and AICAR. The resulting ammonia molecule is channeled to the active site of HisF.</text>
</comment>